<comment type="caution">
    <text evidence="1">The sequence shown here is derived from an EMBL/GenBank/DDBJ whole genome shotgun (WGS) entry which is preliminary data.</text>
</comment>
<organism evidence="1 2">
    <name type="scientific">Tsukamurella paurometabola</name>
    <name type="common">Corynebacterium paurometabolum</name>
    <dbReference type="NCBI Taxonomy" id="2061"/>
    <lineage>
        <taxon>Bacteria</taxon>
        <taxon>Bacillati</taxon>
        <taxon>Actinomycetota</taxon>
        <taxon>Actinomycetes</taxon>
        <taxon>Mycobacteriales</taxon>
        <taxon>Tsukamurellaceae</taxon>
        <taxon>Tsukamurella</taxon>
    </lineage>
</organism>
<reference evidence="1 2" key="1">
    <citation type="submission" date="2021-04" db="EMBL/GenBank/DDBJ databases">
        <title>Whole genome sequence analysis of a thiophenic sulfur metabolizing bacteria.</title>
        <authorList>
            <person name="Akhtar N."/>
            <person name="Akram J."/>
            <person name="Aslam A."/>
        </authorList>
    </citation>
    <scope>NUCLEOTIDE SEQUENCE [LARGE SCALE GENOMIC DNA]</scope>
    <source>
        <strain evidence="1 2">3OW</strain>
    </source>
</reference>
<gene>
    <name evidence="1" type="ORF">KFZ73_16565</name>
</gene>
<accession>A0ABS5NEW9</accession>
<evidence type="ECO:0000313" key="1">
    <source>
        <dbReference type="EMBL" id="MBS4102845.1"/>
    </source>
</evidence>
<dbReference type="EMBL" id="JAGXOE010000043">
    <property type="protein sequence ID" value="MBS4102845.1"/>
    <property type="molecule type" value="Genomic_DNA"/>
</dbReference>
<name>A0ABS5NEW9_TSUPA</name>
<protein>
    <submittedName>
        <fullName evidence="1">Uncharacterized protein</fullName>
    </submittedName>
</protein>
<sequence length="100" mass="10495">MDSIEPASTELRVYVRDLISGELVAYPAGEWLGIYAAGINSAIQLWQASLGGTIAVTGTPEQGRVTVNDAGRVIVLDSQWWTVAVDAAGNPLPEPAGDTL</sequence>
<dbReference type="Proteomes" id="UP000676853">
    <property type="component" value="Unassembled WGS sequence"/>
</dbReference>
<dbReference type="RefSeq" id="WP_212554397.1">
    <property type="nucleotide sequence ID" value="NZ_JAGXOE010000043.1"/>
</dbReference>
<evidence type="ECO:0000313" key="2">
    <source>
        <dbReference type="Proteomes" id="UP000676853"/>
    </source>
</evidence>
<proteinExistence type="predicted"/>
<keyword evidence="2" id="KW-1185">Reference proteome</keyword>